<feature type="domain" description="N-acetyltransferase" evidence="1">
    <location>
        <begin position="11"/>
        <end position="168"/>
    </location>
</feature>
<evidence type="ECO:0000313" key="3">
    <source>
        <dbReference type="Proteomes" id="UP000651156"/>
    </source>
</evidence>
<accession>A0ABR9UXH1</accession>
<dbReference type="PROSITE" id="PS51186">
    <property type="entry name" value="GNAT"/>
    <property type="match status" value="1"/>
</dbReference>
<evidence type="ECO:0000313" key="2">
    <source>
        <dbReference type="EMBL" id="MBE9193007.1"/>
    </source>
</evidence>
<dbReference type="InterPro" id="IPR000182">
    <property type="entry name" value="GNAT_dom"/>
</dbReference>
<keyword evidence="3" id="KW-1185">Reference proteome</keyword>
<dbReference type="RefSeq" id="WP_193934404.1">
    <property type="nucleotide sequence ID" value="NZ_CAWPMZ010000118.1"/>
</dbReference>
<dbReference type="EMBL" id="JADEWN010000073">
    <property type="protein sequence ID" value="MBE9193007.1"/>
    <property type="molecule type" value="Genomic_DNA"/>
</dbReference>
<name>A0ABR9UXH1_9CHRO</name>
<dbReference type="Pfam" id="PF13302">
    <property type="entry name" value="Acetyltransf_3"/>
    <property type="match status" value="1"/>
</dbReference>
<organism evidence="2 3">
    <name type="scientific">Gloeocapsopsis crepidinum LEGE 06123</name>
    <dbReference type="NCBI Taxonomy" id="588587"/>
    <lineage>
        <taxon>Bacteria</taxon>
        <taxon>Bacillati</taxon>
        <taxon>Cyanobacteriota</taxon>
        <taxon>Cyanophyceae</taxon>
        <taxon>Oscillatoriophycideae</taxon>
        <taxon>Chroococcales</taxon>
        <taxon>Chroococcaceae</taxon>
        <taxon>Gloeocapsopsis</taxon>
    </lineage>
</organism>
<dbReference type="SUPFAM" id="SSF55729">
    <property type="entry name" value="Acyl-CoA N-acyltransferases (Nat)"/>
    <property type="match status" value="1"/>
</dbReference>
<evidence type="ECO:0000259" key="1">
    <source>
        <dbReference type="PROSITE" id="PS51186"/>
    </source>
</evidence>
<dbReference type="InterPro" id="IPR051531">
    <property type="entry name" value="N-acetyltransferase"/>
</dbReference>
<sequence length="168" mass="18860">MGKIAIKTHRLILRELTLDDVEDLAQIYADPVVMKYYPKPITREETKYQIARMINGYQQRGWGLWATIHKANNKFIGRCGLIPQVVDKCPEVEIGYMLAKEYWGQGLATEAACAIRDYGFGIGCNRLISLIAPGNIASQKVAIKTGLCYEKDTIFRGKTVQVYAIALS</sequence>
<proteinExistence type="predicted"/>
<dbReference type="Gene3D" id="3.40.630.30">
    <property type="match status" value="1"/>
</dbReference>
<reference evidence="2 3" key="1">
    <citation type="submission" date="2020-10" db="EMBL/GenBank/DDBJ databases">
        <authorList>
            <person name="Castelo-Branco R."/>
            <person name="Eusebio N."/>
            <person name="Adriana R."/>
            <person name="Vieira A."/>
            <person name="Brugerolle De Fraissinette N."/>
            <person name="Rezende De Castro R."/>
            <person name="Schneider M.P."/>
            <person name="Vasconcelos V."/>
            <person name="Leao P.N."/>
        </authorList>
    </citation>
    <scope>NUCLEOTIDE SEQUENCE [LARGE SCALE GENOMIC DNA]</scope>
    <source>
        <strain evidence="2 3">LEGE 06123</strain>
    </source>
</reference>
<gene>
    <name evidence="2" type="ORF">IQ230_22170</name>
</gene>
<dbReference type="Proteomes" id="UP000651156">
    <property type="component" value="Unassembled WGS sequence"/>
</dbReference>
<dbReference type="PANTHER" id="PTHR43792">
    <property type="entry name" value="GNAT FAMILY, PUTATIVE (AFU_ORTHOLOGUE AFUA_3G00765)-RELATED-RELATED"/>
    <property type="match status" value="1"/>
</dbReference>
<comment type="caution">
    <text evidence="2">The sequence shown here is derived from an EMBL/GenBank/DDBJ whole genome shotgun (WGS) entry which is preliminary data.</text>
</comment>
<protein>
    <submittedName>
        <fullName evidence="2">GNAT family N-acetyltransferase</fullName>
    </submittedName>
</protein>
<dbReference type="PANTHER" id="PTHR43792:SF1">
    <property type="entry name" value="N-ACETYLTRANSFERASE DOMAIN-CONTAINING PROTEIN"/>
    <property type="match status" value="1"/>
</dbReference>
<dbReference type="InterPro" id="IPR016181">
    <property type="entry name" value="Acyl_CoA_acyltransferase"/>
</dbReference>